<reference evidence="3" key="1">
    <citation type="journal article" date="2017" name="bioRxiv">
        <title>Comparative analysis of the genomes of Stylophora pistillata and Acropora digitifera provides evidence for extensive differences between species of corals.</title>
        <authorList>
            <person name="Voolstra C.R."/>
            <person name="Li Y."/>
            <person name="Liew Y.J."/>
            <person name="Baumgarten S."/>
            <person name="Zoccola D."/>
            <person name="Flot J.-F."/>
            <person name="Tambutte S."/>
            <person name="Allemand D."/>
            <person name="Aranda M."/>
        </authorList>
    </citation>
    <scope>NUCLEOTIDE SEQUENCE [LARGE SCALE GENOMIC DNA]</scope>
</reference>
<evidence type="ECO:0000313" key="2">
    <source>
        <dbReference type="EMBL" id="PFX17329.1"/>
    </source>
</evidence>
<keyword evidence="3" id="KW-1185">Reference proteome</keyword>
<gene>
    <name evidence="2" type="ORF">AWC38_SpisGene18348</name>
</gene>
<comment type="caution">
    <text evidence="2">The sequence shown here is derived from an EMBL/GenBank/DDBJ whole genome shotgun (WGS) entry which is preliminary data.</text>
</comment>
<organism evidence="2 3">
    <name type="scientific">Stylophora pistillata</name>
    <name type="common">Smooth cauliflower coral</name>
    <dbReference type="NCBI Taxonomy" id="50429"/>
    <lineage>
        <taxon>Eukaryota</taxon>
        <taxon>Metazoa</taxon>
        <taxon>Cnidaria</taxon>
        <taxon>Anthozoa</taxon>
        <taxon>Hexacorallia</taxon>
        <taxon>Scleractinia</taxon>
        <taxon>Astrocoeniina</taxon>
        <taxon>Pocilloporidae</taxon>
        <taxon>Stylophora</taxon>
    </lineage>
</organism>
<proteinExistence type="predicted"/>
<accession>A0A2B4RKJ7</accession>
<sequence length="564" mass="62192">MRLFTQHRNASYTITDGQVGNEIPVIDDKKRGPLPQGNSETLTSDNPLYFAVEDLTEIQEPVGNAPNQSEPVYNEVDENSAIEADRASWYGSVPVGDTFYSTLEGPYLYDASPSPPTDGHVYNVLERSSQGFIEGGGDVYSQLTAKDPVYNVLEGPDPCDDNEGPLYSNSIEGSQAAKFYGLPKLHRKREIHNQPPLRPIVSSIGAYNYNLAKYLSSILAPLLPRCANNTLFHYEREWHELYTLSTQPSWGRKTTLYNEEASCVLNTSSSWVIGCHGEKTPVDNLTNRTKEIFVLGWSNKSKAYYVKVVDPIAILWGRIINLGVSCSQPPPDSKEDCLLFKLEGNITCPVEYSVGSTLSPVTSYLEPTSSLTNTTTCNSKTNQAFQLEERSRYVSNDSSVIDDKKTGFLPQANSGTLTSDNPLYFAVEDLKEIQEPVGNAQNQSEPMYNEIDENSAIDSDRASWYGSVPVGDPFYNTLEGPHQCGASPPTNDHVYNVLERSSQSFTEGGDVYSQLTAKDPVYNVLEGPDPCNDNEGPLYSNSTEARYSNSPTNAPIYAVANEKG</sequence>
<evidence type="ECO:0000313" key="3">
    <source>
        <dbReference type="Proteomes" id="UP000225706"/>
    </source>
</evidence>
<dbReference type="Proteomes" id="UP000225706">
    <property type="component" value="Unassembled WGS sequence"/>
</dbReference>
<dbReference type="AlphaFoldDB" id="A0A2B4RKJ7"/>
<protein>
    <submittedName>
        <fullName evidence="2">Uncharacterized protein</fullName>
    </submittedName>
</protein>
<dbReference type="OrthoDB" id="5982814at2759"/>
<dbReference type="EMBL" id="LSMT01000481">
    <property type="protein sequence ID" value="PFX17329.1"/>
    <property type="molecule type" value="Genomic_DNA"/>
</dbReference>
<feature type="region of interest" description="Disordered" evidence="1">
    <location>
        <begin position="23"/>
        <end position="44"/>
    </location>
</feature>
<name>A0A2B4RKJ7_STYPI</name>
<evidence type="ECO:0000256" key="1">
    <source>
        <dbReference type="SAM" id="MobiDB-lite"/>
    </source>
</evidence>